<evidence type="ECO:0000313" key="3">
    <source>
        <dbReference type="Proteomes" id="UP000053676"/>
    </source>
</evidence>
<dbReference type="Proteomes" id="UP000053676">
    <property type="component" value="Unassembled WGS sequence"/>
</dbReference>
<proteinExistence type="predicted"/>
<organism evidence="2 3">
    <name type="scientific">Necator americanus</name>
    <name type="common">Human hookworm</name>
    <dbReference type="NCBI Taxonomy" id="51031"/>
    <lineage>
        <taxon>Eukaryota</taxon>
        <taxon>Metazoa</taxon>
        <taxon>Ecdysozoa</taxon>
        <taxon>Nematoda</taxon>
        <taxon>Chromadorea</taxon>
        <taxon>Rhabditida</taxon>
        <taxon>Rhabditina</taxon>
        <taxon>Rhabditomorpha</taxon>
        <taxon>Strongyloidea</taxon>
        <taxon>Ancylostomatidae</taxon>
        <taxon>Bunostominae</taxon>
        <taxon>Necator</taxon>
    </lineage>
</organism>
<feature type="region of interest" description="Disordered" evidence="1">
    <location>
        <begin position="111"/>
        <end position="135"/>
    </location>
</feature>
<dbReference type="AlphaFoldDB" id="W2T7H9"/>
<protein>
    <submittedName>
        <fullName evidence="2">Uncharacterized protein</fullName>
    </submittedName>
</protein>
<sequence>MNSSESPTSSHPLDPNGYGSDRNAASTPDEAPIMENEESVRNLTYSTSYSNYLCSTQKRGLRRRTRELFGVFIKKGITVTDAKQLLSGSCPDLSEEQLEMWDNYLYAAAVDSKEKTSKPSPPPKSPKQESMEASDTKISGFPAYDVLPRSLRDVAEQQLDGFSNPEIRRLDREINGNNMSSSMVMKRLAEQRYHDSDGSTQRSLAAEMQELRFRPEISRYGYPQIDAPRVQLATFHHDSVRTQMASRNMLSDSESDPCEEDCFEGMNITVNAFDTCDDLTLSDIEKAPSRFEQIHQALKQNTKRYADLRPPERVCCSLM</sequence>
<gene>
    <name evidence="2" type="ORF">NECAME_10783</name>
</gene>
<reference evidence="3" key="1">
    <citation type="journal article" date="2014" name="Nat. Genet.">
        <title>Genome of the human hookworm Necator americanus.</title>
        <authorList>
            <person name="Tang Y.T."/>
            <person name="Gao X."/>
            <person name="Rosa B.A."/>
            <person name="Abubucker S."/>
            <person name="Hallsworth-Pepin K."/>
            <person name="Martin J."/>
            <person name="Tyagi R."/>
            <person name="Heizer E."/>
            <person name="Zhang X."/>
            <person name="Bhonagiri-Palsikar V."/>
            <person name="Minx P."/>
            <person name="Warren W.C."/>
            <person name="Wang Q."/>
            <person name="Zhan B."/>
            <person name="Hotez P.J."/>
            <person name="Sternberg P.W."/>
            <person name="Dougall A."/>
            <person name="Gaze S.T."/>
            <person name="Mulvenna J."/>
            <person name="Sotillo J."/>
            <person name="Ranganathan S."/>
            <person name="Rabelo E.M."/>
            <person name="Wilson R.K."/>
            <person name="Felgner P.L."/>
            <person name="Bethony J."/>
            <person name="Hawdon J.M."/>
            <person name="Gasser R.B."/>
            <person name="Loukas A."/>
            <person name="Mitreva M."/>
        </authorList>
    </citation>
    <scope>NUCLEOTIDE SEQUENCE [LARGE SCALE GENOMIC DNA]</scope>
</reference>
<accession>W2T7H9</accession>
<evidence type="ECO:0000313" key="2">
    <source>
        <dbReference type="EMBL" id="ETN77803.1"/>
    </source>
</evidence>
<dbReference type="OrthoDB" id="5919013at2759"/>
<feature type="region of interest" description="Disordered" evidence="1">
    <location>
        <begin position="1"/>
        <end position="35"/>
    </location>
</feature>
<name>W2T7H9_NECAM</name>
<feature type="compositionally biased region" description="Polar residues" evidence="1">
    <location>
        <begin position="1"/>
        <end position="11"/>
    </location>
</feature>
<evidence type="ECO:0000256" key="1">
    <source>
        <dbReference type="SAM" id="MobiDB-lite"/>
    </source>
</evidence>
<dbReference type="EMBL" id="KI660150">
    <property type="protein sequence ID" value="ETN77803.1"/>
    <property type="molecule type" value="Genomic_DNA"/>
</dbReference>
<keyword evidence="3" id="KW-1185">Reference proteome</keyword>
<dbReference type="OMA" id="MINEETT"/>
<dbReference type="KEGG" id="nai:NECAME_10783"/>